<proteinExistence type="inferred from homology"/>
<dbReference type="InterPro" id="IPR027417">
    <property type="entry name" value="P-loop_NTPase"/>
</dbReference>
<protein>
    <recommendedName>
        <fullName evidence="5">AIG1-type G domain-containing protein</fullName>
    </recommendedName>
</protein>
<keyword evidence="2" id="KW-0547">Nucleotide-binding</keyword>
<dbReference type="Proteomes" id="UP000018467">
    <property type="component" value="Unassembled WGS sequence"/>
</dbReference>
<dbReference type="Ensembl" id="ENSAMXT00000047671.1">
    <property type="protein sequence ID" value="ENSAMXP00000027859.1"/>
    <property type="gene ID" value="ENSAMXG00000038327.1"/>
</dbReference>
<dbReference type="Pfam" id="PF04548">
    <property type="entry name" value="AIG1"/>
    <property type="match status" value="1"/>
</dbReference>
<evidence type="ECO:0000256" key="4">
    <source>
        <dbReference type="SAM" id="MobiDB-lite"/>
    </source>
</evidence>
<evidence type="ECO:0000259" key="5">
    <source>
        <dbReference type="Pfam" id="PF04548"/>
    </source>
</evidence>
<dbReference type="Gene3D" id="3.40.50.300">
    <property type="entry name" value="P-loop containing nucleotide triphosphate hydrolases"/>
    <property type="match status" value="2"/>
</dbReference>
<organism evidence="6 7">
    <name type="scientific">Astyanax mexicanus</name>
    <name type="common">Blind cave fish</name>
    <name type="synonym">Astyanax fasciatus mexicanus</name>
    <dbReference type="NCBI Taxonomy" id="7994"/>
    <lineage>
        <taxon>Eukaryota</taxon>
        <taxon>Metazoa</taxon>
        <taxon>Chordata</taxon>
        <taxon>Craniata</taxon>
        <taxon>Vertebrata</taxon>
        <taxon>Euteleostomi</taxon>
        <taxon>Actinopterygii</taxon>
        <taxon>Neopterygii</taxon>
        <taxon>Teleostei</taxon>
        <taxon>Ostariophysi</taxon>
        <taxon>Characiformes</taxon>
        <taxon>Characoidei</taxon>
        <taxon>Acestrorhamphidae</taxon>
        <taxon>Acestrorhamphinae</taxon>
        <taxon>Astyanax</taxon>
    </lineage>
</organism>
<dbReference type="STRING" id="7994.ENSAMXP00000027859"/>
<dbReference type="PANTHER" id="PTHR10903">
    <property type="entry name" value="GTPASE, IMAP FAMILY MEMBER-RELATED"/>
    <property type="match status" value="1"/>
</dbReference>
<dbReference type="SUPFAM" id="SSF52540">
    <property type="entry name" value="P-loop containing nucleoside triphosphate hydrolases"/>
    <property type="match status" value="1"/>
</dbReference>
<accession>A0A3B1IF20</accession>
<evidence type="ECO:0000256" key="1">
    <source>
        <dbReference type="ARBA" id="ARBA00008535"/>
    </source>
</evidence>
<dbReference type="AlphaFoldDB" id="A0A3B1IF20"/>
<dbReference type="InterPro" id="IPR006703">
    <property type="entry name" value="G_AIG1"/>
</dbReference>
<comment type="similarity">
    <text evidence="1">Belongs to the TRAFAC class TrmE-Era-EngA-EngB-Septin-like GTPase superfamily. AIG1/Toc34/Toc159-like paraseptin GTPase family. IAN subfamily.</text>
</comment>
<reference evidence="7" key="1">
    <citation type="submission" date="2013-03" db="EMBL/GenBank/DDBJ databases">
        <authorList>
            <person name="Jeffery W."/>
            <person name="Warren W."/>
            <person name="Wilson R.K."/>
        </authorList>
    </citation>
    <scope>NUCLEOTIDE SEQUENCE</scope>
    <source>
        <strain evidence="7">female</strain>
    </source>
</reference>
<keyword evidence="3" id="KW-0342">GTP-binding</keyword>
<keyword evidence="7" id="KW-1185">Reference proteome</keyword>
<dbReference type="PANTHER" id="PTHR10903:SF170">
    <property type="entry name" value="GTPASE IMAP FAMILY MEMBER 7"/>
    <property type="match status" value="1"/>
</dbReference>
<evidence type="ECO:0000313" key="6">
    <source>
        <dbReference type="Ensembl" id="ENSAMXP00000027859.1"/>
    </source>
</evidence>
<name>A0A3B1IF20_ASTMX</name>
<feature type="region of interest" description="Disordered" evidence="4">
    <location>
        <begin position="66"/>
        <end position="87"/>
    </location>
</feature>
<dbReference type="InterPro" id="IPR045058">
    <property type="entry name" value="GIMA/IAN/Toc"/>
</dbReference>
<dbReference type="Bgee" id="ENSAMXG00000038327">
    <property type="expression patterns" value="Expressed in camera-type eye"/>
</dbReference>
<dbReference type="InParanoid" id="A0A3B1IF20"/>
<reference evidence="6" key="4">
    <citation type="submission" date="2025-09" db="UniProtKB">
        <authorList>
            <consortium name="Ensembl"/>
        </authorList>
    </citation>
    <scope>IDENTIFICATION</scope>
</reference>
<reference evidence="7" key="2">
    <citation type="journal article" date="2014" name="Nat. Commun.">
        <title>The cavefish genome reveals candidate genes for eye loss.</title>
        <authorList>
            <person name="McGaugh S.E."/>
            <person name="Gross J.B."/>
            <person name="Aken B."/>
            <person name="Blin M."/>
            <person name="Borowsky R."/>
            <person name="Chalopin D."/>
            <person name="Hinaux H."/>
            <person name="Jeffery W.R."/>
            <person name="Keene A."/>
            <person name="Ma L."/>
            <person name="Minx P."/>
            <person name="Murphy D."/>
            <person name="O'Quin K.E."/>
            <person name="Retaux S."/>
            <person name="Rohner N."/>
            <person name="Searle S.M."/>
            <person name="Stahl B.A."/>
            <person name="Tabin C."/>
            <person name="Volff J.N."/>
            <person name="Yoshizawa M."/>
            <person name="Warren W.C."/>
        </authorList>
    </citation>
    <scope>NUCLEOTIDE SEQUENCE [LARGE SCALE GENOMIC DNA]</scope>
    <source>
        <strain evidence="7">female</strain>
    </source>
</reference>
<evidence type="ECO:0000256" key="3">
    <source>
        <dbReference type="ARBA" id="ARBA00023134"/>
    </source>
</evidence>
<evidence type="ECO:0000313" key="7">
    <source>
        <dbReference type="Proteomes" id="UP000018467"/>
    </source>
</evidence>
<reference evidence="6" key="3">
    <citation type="submission" date="2025-08" db="UniProtKB">
        <authorList>
            <consortium name="Ensembl"/>
        </authorList>
    </citation>
    <scope>IDENTIFICATION</scope>
</reference>
<sequence>MLCCKTLINQKITFCVFGTDTEHLGKRRKSITLPPSMSELRVVLLGKNSSEISRVGNFILGRDAFNTDAPPPSVEQHSEKDGGTVEGRNITLINSPHLFQPQLSEEELNQRVRECMTLCSPGPHVLVLVLQPDDFTEKDLDRLHSIFQSLSKDPHKHTLVLKTENKDDGTVDSDQEIIVQNIIAECSNRCLELRGSSSAVVKMMEEMFSKNGGQYLICEEFEDAPLVKPQKERTEQEFGQADLHKRSPRLNLIVCGNDGSVKSSVSDLILGQKKLSADSSSVCVRREAEVCGHLISLVELPALCSSQLSEEEGMPGDSRCLVSLL</sequence>
<feature type="domain" description="AIG1-type G" evidence="5">
    <location>
        <begin position="40"/>
        <end position="196"/>
    </location>
</feature>
<dbReference type="GO" id="GO:0005525">
    <property type="term" value="F:GTP binding"/>
    <property type="evidence" value="ECO:0007669"/>
    <property type="project" value="UniProtKB-KW"/>
</dbReference>
<evidence type="ECO:0000256" key="2">
    <source>
        <dbReference type="ARBA" id="ARBA00022741"/>
    </source>
</evidence>
<dbReference type="GeneTree" id="ENSGT01150000286992"/>